<dbReference type="GeneID" id="25986160"/>
<feature type="domain" description="tRNA-splicing endonuclease subunit Sen15" evidence="4">
    <location>
        <begin position="137"/>
        <end position="167"/>
    </location>
</feature>
<name>J6EUT9_TRIAS</name>
<dbReference type="EMBL" id="ALBS01000206">
    <property type="protein sequence ID" value="EJT48364.1"/>
    <property type="molecule type" value="Genomic_DNA"/>
</dbReference>
<gene>
    <name evidence="5" type="ORF">A1Q1_02647</name>
</gene>
<dbReference type="GO" id="GO:0000214">
    <property type="term" value="C:tRNA-intron endonuclease complex"/>
    <property type="evidence" value="ECO:0007669"/>
    <property type="project" value="InterPro"/>
</dbReference>
<evidence type="ECO:0000256" key="1">
    <source>
        <dbReference type="ARBA" id="ARBA00006091"/>
    </source>
</evidence>
<dbReference type="SUPFAM" id="SSF53032">
    <property type="entry name" value="tRNA-intron endonuclease catalytic domain-like"/>
    <property type="match status" value="1"/>
</dbReference>
<dbReference type="Pfam" id="PF09631">
    <property type="entry name" value="Sen15"/>
    <property type="match status" value="1"/>
</dbReference>
<proteinExistence type="inferred from homology"/>
<protein>
    <recommendedName>
        <fullName evidence="4">tRNA-splicing endonuclease subunit Sen15 domain-containing protein</fullName>
    </recommendedName>
</protein>
<reference evidence="5 6" key="1">
    <citation type="journal article" date="2012" name="Eukaryot. Cell">
        <title>Draft genome sequence of CBS 2479, the standard type strain of Trichosporon asahii.</title>
        <authorList>
            <person name="Yang R.Y."/>
            <person name="Li H.T."/>
            <person name="Zhu H."/>
            <person name="Zhou G.P."/>
            <person name="Wang M."/>
            <person name="Wang L."/>
        </authorList>
    </citation>
    <scope>NUCLEOTIDE SEQUENCE [LARGE SCALE GENOMIC DNA]</scope>
    <source>
        <strain evidence="6">ATCC 90039 / CBS 2479 / JCM 2466 / KCTC 7840 / NCYC 2677 / UAMH 7654</strain>
    </source>
</reference>
<comment type="caution">
    <text evidence="5">The sequence shown here is derived from an EMBL/GenBank/DDBJ whole genome shotgun (WGS) entry which is preliminary data.</text>
</comment>
<dbReference type="GO" id="GO:0000213">
    <property type="term" value="F:tRNA-intron lyase activity"/>
    <property type="evidence" value="ECO:0007669"/>
    <property type="project" value="TreeGrafter"/>
</dbReference>
<dbReference type="InterPro" id="IPR042777">
    <property type="entry name" value="Sen15_fungi"/>
</dbReference>
<dbReference type="HOGENOM" id="CLU_1461250_0_0_1"/>
<dbReference type="GO" id="GO:0003676">
    <property type="term" value="F:nucleic acid binding"/>
    <property type="evidence" value="ECO:0007669"/>
    <property type="project" value="InterPro"/>
</dbReference>
<evidence type="ECO:0000313" key="6">
    <source>
        <dbReference type="Proteomes" id="UP000002748"/>
    </source>
</evidence>
<dbReference type="KEGG" id="tasa:A1Q1_02647"/>
<evidence type="ECO:0000256" key="3">
    <source>
        <dbReference type="SAM" id="MobiDB-lite"/>
    </source>
</evidence>
<dbReference type="InterPro" id="IPR018593">
    <property type="entry name" value="tRNA-endonuc_su_Sen15"/>
</dbReference>
<dbReference type="Proteomes" id="UP000002748">
    <property type="component" value="Unassembled WGS sequence"/>
</dbReference>
<dbReference type="PANTHER" id="PTHR28518:SF1">
    <property type="entry name" value="TRNA-SPLICING ENDONUCLEASE SUBUNIT SEN15"/>
    <property type="match status" value="1"/>
</dbReference>
<dbReference type="VEuPathDB" id="FungiDB:A1Q1_02647"/>
<dbReference type="RefSeq" id="XP_014179383.1">
    <property type="nucleotide sequence ID" value="XM_014323908.1"/>
</dbReference>
<comment type="similarity">
    <text evidence="1">Belongs to the SEN15 family.</text>
</comment>
<feature type="compositionally biased region" description="Acidic residues" evidence="3">
    <location>
        <begin position="124"/>
        <end position="139"/>
    </location>
</feature>
<dbReference type="InterPro" id="IPR011856">
    <property type="entry name" value="tRNA_endonuc-like_dom_sf"/>
</dbReference>
<organism evidence="5 6">
    <name type="scientific">Trichosporon asahii var. asahii (strain ATCC 90039 / CBS 2479 / JCM 2466 / KCTC 7840 / NBRC 103889/ NCYC 2677 / UAMH 7654)</name>
    <name type="common">Yeast</name>
    <dbReference type="NCBI Taxonomy" id="1186058"/>
    <lineage>
        <taxon>Eukaryota</taxon>
        <taxon>Fungi</taxon>
        <taxon>Dikarya</taxon>
        <taxon>Basidiomycota</taxon>
        <taxon>Agaricomycotina</taxon>
        <taxon>Tremellomycetes</taxon>
        <taxon>Trichosporonales</taxon>
        <taxon>Trichosporonaceae</taxon>
        <taxon>Trichosporon</taxon>
    </lineage>
</organism>
<dbReference type="GO" id="GO:0000379">
    <property type="term" value="P:tRNA-type intron splice site recognition and cleavage"/>
    <property type="evidence" value="ECO:0007669"/>
    <property type="project" value="InterPro"/>
</dbReference>
<evidence type="ECO:0000313" key="5">
    <source>
        <dbReference type="EMBL" id="EJT48364.1"/>
    </source>
</evidence>
<dbReference type="InterPro" id="IPR036167">
    <property type="entry name" value="tRNA_intron_Endo_cat-like_sf"/>
</dbReference>
<evidence type="ECO:0000259" key="4">
    <source>
        <dbReference type="Pfam" id="PF09631"/>
    </source>
</evidence>
<feature type="region of interest" description="Disordered" evidence="3">
    <location>
        <begin position="120"/>
        <end position="145"/>
    </location>
</feature>
<dbReference type="AlphaFoldDB" id="J6EUT9"/>
<dbReference type="PANTHER" id="PTHR28518">
    <property type="entry name" value="TRNA-SPLICING ENDONUCLEASE SUBUNIT SEN15"/>
    <property type="match status" value="1"/>
</dbReference>
<accession>J6EUT9</accession>
<evidence type="ECO:0000256" key="2">
    <source>
        <dbReference type="ARBA" id="ARBA00022694"/>
    </source>
</evidence>
<dbReference type="Gene3D" id="3.40.1350.10">
    <property type="match status" value="1"/>
</dbReference>
<sequence>MIAPQVLAPHIAHLTAASPLQAGPLSTALCDLSLAVQWCELHPLQLPGTQWVAVVGRKRKDDPLRAVLPLPLHTTALTPKELRTIFASLLEITVDSLPEALPPLAPSMADLRIQLADKTGEKQEVDEEPESSEVNDTFDPDTLYVAINDPDSTVVYYKLSRGIRKPHDIPDE</sequence>
<keyword evidence="2" id="KW-0819">tRNA processing</keyword>
<dbReference type="OrthoDB" id="10002170at2759"/>